<dbReference type="GO" id="GO:0012505">
    <property type="term" value="C:endomembrane system"/>
    <property type="evidence" value="ECO:0007669"/>
    <property type="project" value="UniProtKB-SubCell"/>
</dbReference>
<evidence type="ECO:0000256" key="3">
    <source>
        <dbReference type="ARBA" id="ARBA00022989"/>
    </source>
</evidence>
<comment type="caution">
    <text evidence="7">The sequence shown here is derived from an EMBL/GenBank/DDBJ whole genome shotgun (WGS) entry which is preliminary data.</text>
</comment>
<evidence type="ECO:0000259" key="6">
    <source>
        <dbReference type="Pfam" id="PF06803"/>
    </source>
</evidence>
<reference evidence="7 8" key="1">
    <citation type="journal article" date="2021" name="Int. J. Syst. Evol. Microbiol.">
        <title>Streptococcus vicugnae sp. nov., isolated from faeces of alpacas (Vicugna pacos) and cattle (Bos taurus), Streptococcus zalophi sp. nov., and Streptococcus pacificus sp. nov., isolated from respiratory tract of California sea lions (Zalophus californianus).</title>
        <authorList>
            <person name="Volokhov D.V."/>
            <person name="Zagorodnyaya T.A."/>
            <person name="Shen Z."/>
            <person name="Blom J."/>
            <person name="Furtak V.A."/>
            <person name="Eisenberg T."/>
            <person name="Fan P."/>
            <person name="Jeong K.C."/>
            <person name="Gao Y."/>
            <person name="Zhang S."/>
            <person name="Amselle M."/>
        </authorList>
    </citation>
    <scope>NUCLEOTIDE SEQUENCE [LARGE SCALE GENOMIC DNA]</scope>
    <source>
        <strain evidence="8">CSL7508-lung</strain>
    </source>
</reference>
<evidence type="ECO:0000313" key="8">
    <source>
        <dbReference type="Proteomes" id="UP000644875"/>
    </source>
</evidence>
<keyword evidence="8" id="KW-1185">Reference proteome</keyword>
<evidence type="ECO:0000256" key="4">
    <source>
        <dbReference type="ARBA" id="ARBA00023136"/>
    </source>
</evidence>
<dbReference type="EMBL" id="JAENBP010000002">
    <property type="protein sequence ID" value="MBJ8349467.1"/>
    <property type="molecule type" value="Genomic_DNA"/>
</dbReference>
<keyword evidence="4 5" id="KW-0472">Membrane</keyword>
<dbReference type="Proteomes" id="UP000644875">
    <property type="component" value="Unassembled WGS sequence"/>
</dbReference>
<name>A0A934P9H0_9STRE</name>
<accession>A0A934P9H0</accession>
<protein>
    <submittedName>
        <fullName evidence="7">DUF1232 domain-containing protein</fullName>
    </submittedName>
</protein>
<evidence type="ECO:0000256" key="1">
    <source>
        <dbReference type="ARBA" id="ARBA00004127"/>
    </source>
</evidence>
<keyword evidence="2 5" id="KW-0812">Transmembrane</keyword>
<evidence type="ECO:0000256" key="5">
    <source>
        <dbReference type="SAM" id="Phobius"/>
    </source>
</evidence>
<dbReference type="InterPro" id="IPR010652">
    <property type="entry name" value="DUF1232"/>
</dbReference>
<proteinExistence type="predicted"/>
<sequence length="141" mass="16057">MDFNKLKKSRAVAEIEKRYDEAKKILSDDDKIEKFLSNIEKKLHKVPVAGDTLATIPVMASLVNSYAKKKYTDVPTGVIVLIVSALIYFLTPFDIVPDSIPFLGFLDDAFILSKGWKMAQSDLKKYENWRKEQNNDNVIEA</sequence>
<evidence type="ECO:0000313" key="7">
    <source>
        <dbReference type="EMBL" id="MBJ8349467.1"/>
    </source>
</evidence>
<feature type="domain" description="DUF1232" evidence="6">
    <location>
        <begin position="79"/>
        <end position="112"/>
    </location>
</feature>
<dbReference type="RefSeq" id="WP_199567393.1">
    <property type="nucleotide sequence ID" value="NZ_JAENBP010000002.1"/>
</dbReference>
<gene>
    <name evidence="7" type="ORF">JHK64_02310</name>
</gene>
<comment type="subcellular location">
    <subcellularLocation>
        <location evidence="1">Endomembrane system</location>
        <topology evidence="1">Multi-pass membrane protein</topology>
    </subcellularLocation>
</comment>
<feature type="transmembrane region" description="Helical" evidence="5">
    <location>
        <begin position="74"/>
        <end position="93"/>
    </location>
</feature>
<dbReference type="Pfam" id="PF06803">
    <property type="entry name" value="DUF1232"/>
    <property type="match status" value="1"/>
</dbReference>
<keyword evidence="3 5" id="KW-1133">Transmembrane helix</keyword>
<evidence type="ECO:0000256" key="2">
    <source>
        <dbReference type="ARBA" id="ARBA00022692"/>
    </source>
</evidence>
<organism evidence="7 8">
    <name type="scientific">Streptococcus zalophi</name>
    <dbReference type="NCBI Taxonomy" id="640031"/>
    <lineage>
        <taxon>Bacteria</taxon>
        <taxon>Bacillati</taxon>
        <taxon>Bacillota</taxon>
        <taxon>Bacilli</taxon>
        <taxon>Lactobacillales</taxon>
        <taxon>Streptococcaceae</taxon>
        <taxon>Streptococcus</taxon>
    </lineage>
</organism>
<dbReference type="AlphaFoldDB" id="A0A934P9H0"/>